<keyword evidence="11" id="KW-0449">Lipoprotein</keyword>
<accession>A0A1U9NP87</accession>
<dbReference type="PRINTS" id="PR00781">
    <property type="entry name" value="LIPOSIGPTASE"/>
</dbReference>
<comment type="caution">
    <text evidence="9">Lacks conserved residue(s) required for the propagation of feature annotation.</text>
</comment>
<sequence length="193" mass="21565">MTDNAKQKGSNTQAGKFNLADRLPDVKSHLIFWPVVIAGVAADLWTKTAVFEWLAKRPDHEYAVIDGIFTLVRRVNPGAAFSMASGRRGMLLTISFVALVAVIVYFLFGRIKSRLMQLGLALFTAGIIGNLYDRLFNDGYVRDFIDIHWKEVYHWPAFNVADSMLCIAVGLLIISNFTSASSQTPDPQQKPER</sequence>
<evidence type="ECO:0000256" key="3">
    <source>
        <dbReference type="ARBA" id="ARBA00022670"/>
    </source>
</evidence>
<dbReference type="STRING" id="1936003.STSP2_02915"/>
<keyword evidence="2 9" id="KW-1003">Cell membrane</keyword>
<reference evidence="12" key="1">
    <citation type="submission" date="2017-02" db="EMBL/GenBank/DDBJ databases">
        <title>Comparative genomics and description of representatives of a novel lineage of planctomycetes thriving in anoxic sediments.</title>
        <authorList>
            <person name="Spring S."/>
            <person name="Bunk B."/>
            <person name="Sproer C."/>
        </authorList>
    </citation>
    <scope>NUCLEOTIDE SEQUENCE [LARGE SCALE GENOMIC DNA]</scope>
    <source>
        <strain evidence="12">ST-NAGAB-D1</strain>
    </source>
</reference>
<dbReference type="RefSeq" id="WP_146663381.1">
    <property type="nucleotide sequence ID" value="NZ_CP019791.1"/>
</dbReference>
<evidence type="ECO:0000256" key="9">
    <source>
        <dbReference type="HAMAP-Rule" id="MF_00161"/>
    </source>
</evidence>
<evidence type="ECO:0000313" key="11">
    <source>
        <dbReference type="EMBL" id="AQT69719.1"/>
    </source>
</evidence>
<name>A0A1U9NP87_9BACT</name>
<proteinExistence type="inferred from homology"/>
<evidence type="ECO:0000256" key="10">
    <source>
        <dbReference type="RuleBase" id="RU004181"/>
    </source>
</evidence>
<dbReference type="InterPro" id="IPR001872">
    <property type="entry name" value="Peptidase_A8"/>
</dbReference>
<dbReference type="PANTHER" id="PTHR33695:SF1">
    <property type="entry name" value="LIPOPROTEIN SIGNAL PEPTIDASE"/>
    <property type="match status" value="1"/>
</dbReference>
<keyword evidence="4 9" id="KW-0812">Transmembrane</keyword>
<dbReference type="OrthoDB" id="9810259at2"/>
<dbReference type="GO" id="GO:0004190">
    <property type="term" value="F:aspartic-type endopeptidase activity"/>
    <property type="evidence" value="ECO:0007669"/>
    <property type="project" value="UniProtKB-UniRule"/>
</dbReference>
<evidence type="ECO:0000256" key="5">
    <source>
        <dbReference type="ARBA" id="ARBA00022750"/>
    </source>
</evidence>
<dbReference type="EMBL" id="CP019791">
    <property type="protein sequence ID" value="AQT69719.1"/>
    <property type="molecule type" value="Genomic_DNA"/>
</dbReference>
<dbReference type="HAMAP" id="MF_00161">
    <property type="entry name" value="LspA"/>
    <property type="match status" value="1"/>
</dbReference>
<keyword evidence="7 9" id="KW-1133">Transmembrane helix</keyword>
<evidence type="ECO:0000256" key="2">
    <source>
        <dbReference type="ARBA" id="ARBA00022475"/>
    </source>
</evidence>
<protein>
    <recommendedName>
        <fullName evidence="9">Lipoprotein signal peptidase</fullName>
        <ecNumber evidence="9">3.4.23.36</ecNumber>
    </recommendedName>
    <alternativeName>
        <fullName evidence="9">Prolipoprotein signal peptidase</fullName>
    </alternativeName>
    <alternativeName>
        <fullName evidence="9">Signal peptidase II</fullName>
        <shortName evidence="9">SPase II</shortName>
    </alternativeName>
</protein>
<evidence type="ECO:0000256" key="1">
    <source>
        <dbReference type="ARBA" id="ARBA00006139"/>
    </source>
</evidence>
<dbReference type="EC" id="3.4.23.36" evidence="9"/>
<dbReference type="PANTHER" id="PTHR33695">
    <property type="entry name" value="LIPOPROTEIN SIGNAL PEPTIDASE"/>
    <property type="match status" value="1"/>
</dbReference>
<organism evidence="11 12">
    <name type="scientific">Anaerohalosphaera lusitana</name>
    <dbReference type="NCBI Taxonomy" id="1936003"/>
    <lineage>
        <taxon>Bacteria</taxon>
        <taxon>Pseudomonadati</taxon>
        <taxon>Planctomycetota</taxon>
        <taxon>Phycisphaerae</taxon>
        <taxon>Sedimentisphaerales</taxon>
        <taxon>Anaerohalosphaeraceae</taxon>
        <taxon>Anaerohalosphaera</taxon>
    </lineage>
</organism>
<dbReference type="NCBIfam" id="TIGR00077">
    <property type="entry name" value="lspA"/>
    <property type="match status" value="1"/>
</dbReference>
<keyword evidence="3 9" id="KW-0645">Protease</keyword>
<dbReference type="Proteomes" id="UP000189674">
    <property type="component" value="Chromosome"/>
</dbReference>
<keyword evidence="8 9" id="KW-0472">Membrane</keyword>
<dbReference type="UniPathway" id="UPA00665"/>
<feature type="active site" evidence="9">
    <location>
        <position position="162"/>
    </location>
</feature>
<feature type="transmembrane region" description="Helical" evidence="9">
    <location>
        <begin position="152"/>
        <end position="174"/>
    </location>
</feature>
<dbReference type="GO" id="GO:0006508">
    <property type="term" value="P:proteolysis"/>
    <property type="evidence" value="ECO:0007669"/>
    <property type="project" value="UniProtKB-KW"/>
</dbReference>
<comment type="catalytic activity">
    <reaction evidence="9">
        <text>Release of signal peptides from bacterial membrane prolipoproteins. Hydrolyzes -Xaa-Yaa-Zaa-|-(S,diacylglyceryl)Cys-, in which Xaa is hydrophobic (preferably Leu), and Yaa (Ala or Ser) and Zaa (Gly or Ala) have small, neutral side chains.</text>
        <dbReference type="EC" id="3.4.23.36"/>
    </reaction>
</comment>
<keyword evidence="12" id="KW-1185">Reference proteome</keyword>
<evidence type="ECO:0000313" key="12">
    <source>
        <dbReference type="Proteomes" id="UP000189674"/>
    </source>
</evidence>
<keyword evidence="5 9" id="KW-0064">Aspartyl protease</keyword>
<dbReference type="AlphaFoldDB" id="A0A1U9NP87"/>
<comment type="pathway">
    <text evidence="9">Protein modification; lipoprotein biosynthesis (signal peptide cleavage).</text>
</comment>
<comment type="function">
    <text evidence="9">This protein specifically catalyzes the removal of signal peptides from prolipoproteins.</text>
</comment>
<feature type="transmembrane region" description="Helical" evidence="9">
    <location>
        <begin position="90"/>
        <end position="108"/>
    </location>
</feature>
<dbReference type="GO" id="GO:0005886">
    <property type="term" value="C:plasma membrane"/>
    <property type="evidence" value="ECO:0007669"/>
    <property type="project" value="UniProtKB-SubCell"/>
</dbReference>
<evidence type="ECO:0000256" key="4">
    <source>
        <dbReference type="ARBA" id="ARBA00022692"/>
    </source>
</evidence>
<feature type="transmembrane region" description="Helical" evidence="9">
    <location>
        <begin position="115"/>
        <end position="132"/>
    </location>
</feature>
<keyword evidence="6 9" id="KW-0378">Hydrolase</keyword>
<dbReference type="Pfam" id="PF01252">
    <property type="entry name" value="Peptidase_A8"/>
    <property type="match status" value="1"/>
</dbReference>
<feature type="active site" evidence="9">
    <location>
        <position position="143"/>
    </location>
</feature>
<evidence type="ECO:0000256" key="8">
    <source>
        <dbReference type="ARBA" id="ARBA00023136"/>
    </source>
</evidence>
<evidence type="ECO:0000256" key="7">
    <source>
        <dbReference type="ARBA" id="ARBA00022989"/>
    </source>
</evidence>
<evidence type="ECO:0000256" key="6">
    <source>
        <dbReference type="ARBA" id="ARBA00022801"/>
    </source>
</evidence>
<comment type="similarity">
    <text evidence="1 9 10">Belongs to the peptidase A8 family.</text>
</comment>
<dbReference type="KEGG" id="alus:STSP2_02915"/>
<comment type="subcellular location">
    <subcellularLocation>
        <location evidence="9">Cell membrane</location>
        <topology evidence="9">Multi-pass membrane protein</topology>
    </subcellularLocation>
</comment>
<gene>
    <name evidence="9 11" type="primary">lspA</name>
    <name evidence="11" type="ORF">STSP2_02915</name>
</gene>